<name>A0A1S8YHL0_9GAMM</name>
<dbReference type="InterPro" id="IPR048950">
    <property type="entry name" value="Ppx_GppA_C"/>
</dbReference>
<dbReference type="FunFam" id="3.30.420.150:FF:000001">
    <property type="entry name" value="Guanosine-5'-triphosphate,3'-diphosphate pyrophosphatase"/>
    <property type="match status" value="1"/>
</dbReference>
<organism evidence="5 6">
    <name type="scientific">Izhakiella australiensis</name>
    <dbReference type="NCBI Taxonomy" id="1926881"/>
    <lineage>
        <taxon>Bacteria</taxon>
        <taxon>Pseudomonadati</taxon>
        <taxon>Pseudomonadota</taxon>
        <taxon>Gammaproteobacteria</taxon>
        <taxon>Enterobacterales</taxon>
        <taxon>Erwiniaceae</taxon>
        <taxon>Izhakiella</taxon>
    </lineage>
</organism>
<feature type="domain" description="Ppx/GppA phosphatase N-terminal" evidence="3">
    <location>
        <begin position="21"/>
        <end position="302"/>
    </location>
</feature>
<evidence type="ECO:0000256" key="2">
    <source>
        <dbReference type="HAMAP-Rule" id="MF_01550"/>
    </source>
</evidence>
<dbReference type="HAMAP" id="MF_01550">
    <property type="entry name" value="GppA"/>
    <property type="match status" value="1"/>
</dbReference>
<dbReference type="PANTHER" id="PTHR30005">
    <property type="entry name" value="EXOPOLYPHOSPHATASE"/>
    <property type="match status" value="1"/>
</dbReference>
<dbReference type="SUPFAM" id="SSF109604">
    <property type="entry name" value="HD-domain/PDEase-like"/>
    <property type="match status" value="1"/>
</dbReference>
<sequence length="495" mass="55008">MLSSSSLYAAIDLGSNSFHMLVVREVSGTIQTVARIKRKVRLAAGLDHSTYQLSDDAMNRGWQCLRLFSEQLQDIPPQQIRVVATATLRIAANAGAFLEKAQQILGCAVNVISGEEEARLIYHGVAHTTGGSDKRLVVDIGGGSTELVTGSGSLTTSLFSLSMGCVTWLERYFSDRRLGQNNFEQAEQAARAMLRPVADILRQQGWETCVGASGTVQALQEIMVAQGMDERITLSKLQQLKQRAIQCDKLEELEIEGLTLERALVFPSGLSILIAIFEELQIDGMTLAGGALREGLVYGMLHLPVDRDVRLRTLSSVQRRFNIDVTQAERVRQLALSFMQQVSERWKLDERCRLLLESACLAHEIGLSVDFRQAPQHAAYLIRHLDLPGFTPAQKNLLATLLQNQSGNIDLAQLGQQNAIPLRLAERLCRLLRLAIIFASRRHDDTLPAVRLLADDDALHLTLPAGWLEAHPLRKELLDQESHYQSYVHWPLTIA</sequence>
<dbReference type="FunFam" id="3.30.420.40:FF:000023">
    <property type="entry name" value="Guanosine-5'-triphosphate,3'-diphosphate pyrophosphatase"/>
    <property type="match status" value="1"/>
</dbReference>
<dbReference type="Gene3D" id="1.10.3210.10">
    <property type="entry name" value="Hypothetical protein af1432"/>
    <property type="match status" value="1"/>
</dbReference>
<dbReference type="GO" id="GO:0015949">
    <property type="term" value="P:nucleobase-containing small molecule interconversion"/>
    <property type="evidence" value="ECO:0007669"/>
    <property type="project" value="TreeGrafter"/>
</dbReference>
<dbReference type="RefSeq" id="WP_078004060.1">
    <property type="nucleotide sequence ID" value="NZ_MRUL01000015.1"/>
</dbReference>
<dbReference type="InterPro" id="IPR030673">
    <property type="entry name" value="PyroPPase_GppA_Ppx"/>
</dbReference>
<dbReference type="STRING" id="1926881.BTJ39_17935"/>
<dbReference type="Pfam" id="PF02541">
    <property type="entry name" value="Ppx-GppA"/>
    <property type="match status" value="1"/>
</dbReference>
<dbReference type="InterPro" id="IPR003695">
    <property type="entry name" value="Ppx_GppA_N"/>
</dbReference>
<evidence type="ECO:0000313" key="6">
    <source>
        <dbReference type="Proteomes" id="UP000190667"/>
    </source>
</evidence>
<keyword evidence="1 2" id="KW-0378">Hydrolase</keyword>
<dbReference type="Gene3D" id="3.30.420.40">
    <property type="match status" value="1"/>
</dbReference>
<dbReference type="UniPathway" id="UPA00908">
    <property type="reaction ID" value="UER00885"/>
</dbReference>
<dbReference type="Pfam" id="PF21447">
    <property type="entry name" value="Ppx-GppA_III"/>
    <property type="match status" value="1"/>
</dbReference>
<gene>
    <name evidence="2" type="primary">gppA</name>
    <name evidence="5" type="ORF">BTJ39_17935</name>
</gene>
<dbReference type="GO" id="GO:0042594">
    <property type="term" value="P:response to starvation"/>
    <property type="evidence" value="ECO:0007669"/>
    <property type="project" value="UniProtKB-ARBA"/>
</dbReference>
<comment type="caution">
    <text evidence="5">The sequence shown here is derived from an EMBL/GenBank/DDBJ whole genome shotgun (WGS) entry which is preliminary data.</text>
</comment>
<dbReference type="Gene3D" id="3.30.420.150">
    <property type="entry name" value="Exopolyphosphatase. Domain 2"/>
    <property type="match status" value="1"/>
</dbReference>
<dbReference type="FunFam" id="1.10.3210.10:FF:000004">
    <property type="entry name" value="Guanosine-5'-triphosphate,3'-diphosphate pyrophosphatase"/>
    <property type="match status" value="1"/>
</dbReference>
<dbReference type="AlphaFoldDB" id="A0A1S8YHL0"/>
<dbReference type="InterPro" id="IPR023709">
    <property type="entry name" value="Guo-5TP_3DP_PyrP"/>
</dbReference>
<reference evidence="5 6" key="1">
    <citation type="submission" date="2016-12" db="EMBL/GenBank/DDBJ databases">
        <title>Izhakiella australiana sp. nov. of genus Izhakiella isolated from Australian desert.</title>
        <authorList>
            <person name="Ji M."/>
        </authorList>
    </citation>
    <scope>NUCLEOTIDE SEQUENCE [LARGE SCALE GENOMIC DNA]</scope>
    <source>
        <strain evidence="5 6">D4N98</strain>
    </source>
</reference>
<dbReference type="PIRSF" id="PIRSF001267">
    <property type="entry name" value="Pyrophosphatase_GppA_Ppx"/>
    <property type="match status" value="1"/>
</dbReference>
<proteinExistence type="inferred from homology"/>
<dbReference type="OrthoDB" id="9793035at2"/>
<evidence type="ECO:0000259" key="3">
    <source>
        <dbReference type="Pfam" id="PF02541"/>
    </source>
</evidence>
<dbReference type="SUPFAM" id="SSF53067">
    <property type="entry name" value="Actin-like ATPase domain"/>
    <property type="match status" value="2"/>
</dbReference>
<comment type="pathway">
    <text evidence="2">Purine metabolism; ppGpp biosynthesis; ppGpp from GTP: step 2/2.</text>
</comment>
<dbReference type="InterPro" id="IPR050273">
    <property type="entry name" value="GppA/Ppx_hydrolase"/>
</dbReference>
<keyword evidence="6" id="KW-1185">Reference proteome</keyword>
<comment type="similarity">
    <text evidence="2">Belongs to the GppA/Ppx family. GppA subfamily.</text>
</comment>
<evidence type="ECO:0000256" key="1">
    <source>
        <dbReference type="ARBA" id="ARBA00022801"/>
    </source>
</evidence>
<accession>A0A1S8YHL0</accession>
<dbReference type="PANTHER" id="PTHR30005:SF0">
    <property type="entry name" value="RETROGRADE REGULATION PROTEIN 2"/>
    <property type="match status" value="1"/>
</dbReference>
<evidence type="ECO:0000259" key="4">
    <source>
        <dbReference type="Pfam" id="PF21447"/>
    </source>
</evidence>
<dbReference type="Proteomes" id="UP000190667">
    <property type="component" value="Unassembled WGS sequence"/>
</dbReference>
<dbReference type="GO" id="GO:0015974">
    <property type="term" value="P:guanosine pentaphosphate catabolic process"/>
    <property type="evidence" value="ECO:0007669"/>
    <property type="project" value="InterPro"/>
</dbReference>
<dbReference type="GO" id="GO:0015970">
    <property type="term" value="P:guanosine tetraphosphate biosynthetic process"/>
    <property type="evidence" value="ECO:0007669"/>
    <property type="project" value="UniProtKB-UniRule"/>
</dbReference>
<dbReference type="InterPro" id="IPR043129">
    <property type="entry name" value="ATPase_NBD"/>
</dbReference>
<feature type="domain" description="Ppx/GppA phosphatase C-terminal" evidence="4">
    <location>
        <begin position="309"/>
        <end position="481"/>
    </location>
</feature>
<dbReference type="EC" id="3.6.1.40" evidence="2"/>
<comment type="function">
    <text evidence="2">Catalyzes the conversion of pppGpp to ppGpp. Guanosine pentaphosphate (pppGpp) is a cytoplasmic signaling molecule which together with ppGpp controls the 'stringent response', an adaptive process that allows bacteria to respond to amino acid starvation, resulting in the coordinated regulation of numerous cellular activities.</text>
</comment>
<protein>
    <recommendedName>
        <fullName evidence="2">Guanosine-5'-triphosphate,3'-diphosphate pyrophosphatase</fullName>
        <ecNumber evidence="2">3.6.1.40</ecNumber>
    </recommendedName>
    <alternativeName>
        <fullName evidence="2">Guanosine pentaphosphate phosphohydrolase</fullName>
    </alternativeName>
    <alternativeName>
        <fullName evidence="2">pppGpp-5'-phosphohydrolase</fullName>
    </alternativeName>
</protein>
<dbReference type="GO" id="GO:0008894">
    <property type="term" value="F:guanosine-5'-triphosphate,3'-diphosphate diphosphatase activity"/>
    <property type="evidence" value="ECO:0007669"/>
    <property type="project" value="UniProtKB-UniRule"/>
</dbReference>
<comment type="catalytic activity">
    <reaction evidence="2">
        <text>guanosine 3'-diphosphate 5'-triphosphate + H2O = guanosine 3',5'-bis(diphosphate) + phosphate + H(+)</text>
        <dbReference type="Rhea" id="RHEA:13073"/>
        <dbReference type="ChEBI" id="CHEBI:15377"/>
        <dbReference type="ChEBI" id="CHEBI:15378"/>
        <dbReference type="ChEBI" id="CHEBI:43474"/>
        <dbReference type="ChEBI" id="CHEBI:77828"/>
        <dbReference type="ChEBI" id="CHEBI:142410"/>
        <dbReference type="EC" id="3.6.1.40"/>
    </reaction>
</comment>
<dbReference type="EMBL" id="MRUL01000015">
    <property type="protein sequence ID" value="OON38539.1"/>
    <property type="molecule type" value="Genomic_DNA"/>
</dbReference>
<evidence type="ECO:0000313" key="5">
    <source>
        <dbReference type="EMBL" id="OON38539.1"/>
    </source>
</evidence>
<dbReference type="NCBIfam" id="NF008260">
    <property type="entry name" value="PRK11031.1"/>
    <property type="match status" value="1"/>
</dbReference>